<comment type="caution">
    <text evidence="1">The sequence shown here is derived from an EMBL/GenBank/DDBJ whole genome shotgun (WGS) entry which is preliminary data.</text>
</comment>
<gene>
    <name evidence="1" type="ORF">IAI61_07095</name>
</gene>
<name>A0ABS3KMU3_9PROT</name>
<dbReference type="Proteomes" id="UP001518989">
    <property type="component" value="Unassembled WGS sequence"/>
</dbReference>
<dbReference type="CDD" id="cd03801">
    <property type="entry name" value="GT4_PimA-like"/>
    <property type="match status" value="1"/>
</dbReference>
<dbReference type="RefSeq" id="WP_207416225.1">
    <property type="nucleotide sequence ID" value="NZ_CP061177.1"/>
</dbReference>
<sequence length="470" mass="50366">MSAFPPPAAPAPHESLLPAEILAAQMRRDRDRLAASEMMIAVLQEQQRRLERTPPQRALRQLQSAYRRLPVSLRAAVRRLRGGVPGAAQAPGAAAVAVVPPASRGQALVIDDHWPQPDRDAGSVEIVNLVRALMALGFDVVLAAARDHAGAHPARLALERDGIRCLCPADAASVEDYLAQRGSCLDLCVLCRVYCGGRFLEAALRDARRSRILFNTIDLNYLREERRARLQQDEAALAIAAQVRIREEQLIRASDATLVVSRAELELLAQTVPEALVAELPLARPLSPPATPFAGRSGIGFIGGFAHAPNVDAVRYFLDEIWPLVLRRLPELELTIVGPDFPVGLLHGVPGRVRALGQLPEIGPWLEGLRLTVAPLRFGSGAKGKVASSLAAGVPCIVTPVAAEGMLLDGGAGVLVGDTPEAFAARLCEAYADEALWRGLSASGLAHAAAHLSPEAWRARLDRLLLQIGL</sequence>
<dbReference type="Gene3D" id="3.40.50.2000">
    <property type="entry name" value="Glycogen Phosphorylase B"/>
    <property type="match status" value="1"/>
</dbReference>
<evidence type="ECO:0000313" key="1">
    <source>
        <dbReference type="EMBL" id="MBO1078789.1"/>
    </source>
</evidence>
<dbReference type="EMBL" id="JACTNG010000003">
    <property type="protein sequence ID" value="MBO1078789.1"/>
    <property type="molecule type" value="Genomic_DNA"/>
</dbReference>
<evidence type="ECO:0000313" key="2">
    <source>
        <dbReference type="Proteomes" id="UP001518989"/>
    </source>
</evidence>
<protein>
    <submittedName>
        <fullName evidence="1">Glycosyltransferase</fullName>
    </submittedName>
</protein>
<proteinExistence type="predicted"/>
<reference evidence="1 2" key="1">
    <citation type="submission" date="2020-09" db="EMBL/GenBank/DDBJ databases">
        <title>Roseomonas.</title>
        <authorList>
            <person name="Zhu W."/>
        </authorList>
    </citation>
    <scope>NUCLEOTIDE SEQUENCE [LARGE SCALE GENOMIC DNA]</scope>
    <source>
        <strain evidence="1 2">573</strain>
    </source>
</reference>
<keyword evidence="2" id="KW-1185">Reference proteome</keyword>
<dbReference type="SUPFAM" id="SSF53756">
    <property type="entry name" value="UDP-Glycosyltransferase/glycogen phosphorylase"/>
    <property type="match status" value="1"/>
</dbReference>
<accession>A0ABS3KMU3</accession>
<organism evidence="1 2">
    <name type="scientific">Roseomonas haemaphysalidis</name>
    <dbReference type="NCBI Taxonomy" id="2768162"/>
    <lineage>
        <taxon>Bacteria</taxon>
        <taxon>Pseudomonadati</taxon>
        <taxon>Pseudomonadota</taxon>
        <taxon>Alphaproteobacteria</taxon>
        <taxon>Acetobacterales</taxon>
        <taxon>Roseomonadaceae</taxon>
        <taxon>Roseomonas</taxon>
    </lineage>
</organism>
<dbReference type="Pfam" id="PF13692">
    <property type="entry name" value="Glyco_trans_1_4"/>
    <property type="match status" value="1"/>
</dbReference>